<sequence length="257" mass="27989">QQNGDSTPQQTNKAGVVNQGLTADVTSQGLTTTDSAGDNNPSTGTNSTTTDTASAKDVQIEAGNPDLTPLEVLRTPDFYLLWVALAVNHYGYIIKNNYYKEFGQLRISNDHFLTTTGTLATVGVALARLLWGLATDWLGTKLTLLVFMASTSVTTSFWYFSLQHSAALYMLWVCLVSAIFTGAFILLPLAALSSFGEKHYASNYGLILSAQIVVNLISPPIIRQILLQFGWFWLFFSIAAVNVIGKKSCEMQLILSS</sequence>
<evidence type="ECO:0000256" key="7">
    <source>
        <dbReference type="SAM" id="Phobius"/>
    </source>
</evidence>
<reference evidence="9" key="1">
    <citation type="submission" date="2025-08" db="UniProtKB">
        <authorList>
            <consortium name="RefSeq"/>
        </authorList>
    </citation>
    <scope>IDENTIFICATION</scope>
</reference>
<feature type="transmembrane region" description="Helical" evidence="7">
    <location>
        <begin position="142"/>
        <end position="160"/>
    </location>
</feature>
<evidence type="ECO:0000256" key="1">
    <source>
        <dbReference type="ARBA" id="ARBA00004141"/>
    </source>
</evidence>
<dbReference type="GeneID" id="106010984"/>
<dbReference type="Proteomes" id="UP000694888">
    <property type="component" value="Unplaced"/>
</dbReference>
<evidence type="ECO:0000256" key="4">
    <source>
        <dbReference type="ARBA" id="ARBA00022989"/>
    </source>
</evidence>
<keyword evidence="3 7" id="KW-0812">Transmembrane</keyword>
<evidence type="ECO:0000256" key="6">
    <source>
        <dbReference type="SAM" id="MobiDB-lite"/>
    </source>
</evidence>
<dbReference type="SUPFAM" id="SSF103473">
    <property type="entry name" value="MFS general substrate transporter"/>
    <property type="match status" value="1"/>
</dbReference>
<feature type="non-terminal residue" evidence="9">
    <location>
        <position position="1"/>
    </location>
</feature>
<dbReference type="InterPro" id="IPR036259">
    <property type="entry name" value="MFS_trans_sf"/>
</dbReference>
<dbReference type="RefSeq" id="XP_012939257.2">
    <property type="nucleotide sequence ID" value="XM_013083803.2"/>
</dbReference>
<dbReference type="InterPro" id="IPR052983">
    <property type="entry name" value="MFS_Riboflavin_Transporter"/>
</dbReference>
<comment type="subcellular location">
    <subcellularLocation>
        <location evidence="1">Membrane</location>
        <topology evidence="1">Multi-pass membrane protein</topology>
    </subcellularLocation>
</comment>
<feature type="transmembrane region" description="Helical" evidence="7">
    <location>
        <begin position="166"/>
        <end position="192"/>
    </location>
</feature>
<feature type="transmembrane region" description="Helical" evidence="7">
    <location>
        <begin position="111"/>
        <end position="130"/>
    </location>
</feature>
<feature type="transmembrane region" description="Helical" evidence="7">
    <location>
        <begin position="78"/>
        <end position="99"/>
    </location>
</feature>
<protein>
    <submittedName>
        <fullName evidence="9">Oxalate:formate antiporter</fullName>
    </submittedName>
</protein>
<keyword evidence="2" id="KW-0813">Transport</keyword>
<feature type="compositionally biased region" description="Low complexity" evidence="6">
    <location>
        <begin position="37"/>
        <end position="54"/>
    </location>
</feature>
<proteinExistence type="predicted"/>
<dbReference type="PANTHER" id="PTHR43385">
    <property type="entry name" value="RIBOFLAVIN TRANSPORTER RIBJ"/>
    <property type="match status" value="1"/>
</dbReference>
<dbReference type="InterPro" id="IPR011701">
    <property type="entry name" value="MFS"/>
</dbReference>
<dbReference type="PANTHER" id="PTHR43385:SF1">
    <property type="entry name" value="RIBOFLAVIN TRANSPORTER RIBJ"/>
    <property type="match status" value="1"/>
</dbReference>
<evidence type="ECO:0000256" key="5">
    <source>
        <dbReference type="ARBA" id="ARBA00023136"/>
    </source>
</evidence>
<dbReference type="Gene3D" id="1.20.1250.20">
    <property type="entry name" value="MFS general substrate transporter like domains"/>
    <property type="match status" value="1"/>
</dbReference>
<dbReference type="Pfam" id="PF07690">
    <property type="entry name" value="MFS_1"/>
    <property type="match status" value="1"/>
</dbReference>
<keyword evidence="5 7" id="KW-0472">Membrane</keyword>
<evidence type="ECO:0000256" key="3">
    <source>
        <dbReference type="ARBA" id="ARBA00022692"/>
    </source>
</evidence>
<evidence type="ECO:0000313" key="9">
    <source>
        <dbReference type="RefSeq" id="XP_012939257.2"/>
    </source>
</evidence>
<feature type="transmembrane region" description="Helical" evidence="7">
    <location>
        <begin position="228"/>
        <end position="245"/>
    </location>
</feature>
<name>A0ABM1A230_APLCA</name>
<feature type="compositionally biased region" description="Polar residues" evidence="6">
    <location>
        <begin position="1"/>
        <end position="36"/>
    </location>
</feature>
<evidence type="ECO:0000256" key="2">
    <source>
        <dbReference type="ARBA" id="ARBA00022448"/>
    </source>
</evidence>
<organism evidence="8 9">
    <name type="scientific">Aplysia californica</name>
    <name type="common">California sea hare</name>
    <dbReference type="NCBI Taxonomy" id="6500"/>
    <lineage>
        <taxon>Eukaryota</taxon>
        <taxon>Metazoa</taxon>
        <taxon>Spiralia</taxon>
        <taxon>Lophotrochozoa</taxon>
        <taxon>Mollusca</taxon>
        <taxon>Gastropoda</taxon>
        <taxon>Heterobranchia</taxon>
        <taxon>Euthyneura</taxon>
        <taxon>Tectipleura</taxon>
        <taxon>Aplysiida</taxon>
        <taxon>Aplysioidea</taxon>
        <taxon>Aplysiidae</taxon>
        <taxon>Aplysia</taxon>
    </lineage>
</organism>
<feature type="region of interest" description="Disordered" evidence="6">
    <location>
        <begin position="1"/>
        <end position="54"/>
    </location>
</feature>
<accession>A0ABM1A230</accession>
<evidence type="ECO:0000313" key="8">
    <source>
        <dbReference type="Proteomes" id="UP000694888"/>
    </source>
</evidence>
<gene>
    <name evidence="9" type="primary">LOC106010984</name>
</gene>
<keyword evidence="4 7" id="KW-1133">Transmembrane helix</keyword>
<keyword evidence="8" id="KW-1185">Reference proteome</keyword>